<dbReference type="GO" id="GO:0020037">
    <property type="term" value="F:heme binding"/>
    <property type="evidence" value="ECO:0007669"/>
    <property type="project" value="InterPro"/>
</dbReference>
<comment type="subcellular location">
    <subcellularLocation>
        <location evidence="2">Membrane</location>
        <topology evidence="2">Single-pass membrane protein</topology>
    </subcellularLocation>
</comment>
<evidence type="ECO:0000256" key="4">
    <source>
        <dbReference type="ARBA" id="ARBA00022723"/>
    </source>
</evidence>
<sequence>MAFLETIVLTLIFCILFALFLVPSKRLPWNWPFVKMMPTMYFNSHKIYDKITQVLAENKGTILFKTSWFTNIDTLVTSDPSNVQYIMNSKFTMYQRGSEFRNVFDFLGDAVFNKDLDEWKEEKKLTQAFFRENQYHNSTPKIIQYTLEKGLVPILEHSSKNNQVLDLQTLFNRYMLDATCIMATGFDPASLHIELPDSPLLKAMDDIGEAVFYRHILPEKLWKLQRWLRIGKEKKLAEASKIFNEILSNYISVKRKLSSKEAIEKELGGENFDVLKFYLLEAGNEGSIERVNKALIANLMTLFFAGRDTSGALLTWFFWLISKNPLVENKIVEEIKQNLAENASPKHIFSNVQELGRLVYLHSTLCEALRLFPTGPFLLRVPIQGDILPSGHKVDQKTKIMLCSYAMGRNAEIWGEDCLEFKPERWLSDKGGIKHVASNNFLAFSSGPWTCPGKELAFIRMKAVAATTIHNFHVSILDGQNIVPSISAILTMEHGLKAEISERWN</sequence>
<organism evidence="8 9">
    <name type="scientific">Olea europaea subsp. europaea</name>
    <dbReference type="NCBI Taxonomy" id="158383"/>
    <lineage>
        <taxon>Eukaryota</taxon>
        <taxon>Viridiplantae</taxon>
        <taxon>Streptophyta</taxon>
        <taxon>Embryophyta</taxon>
        <taxon>Tracheophyta</taxon>
        <taxon>Spermatophyta</taxon>
        <taxon>Magnoliopsida</taxon>
        <taxon>eudicotyledons</taxon>
        <taxon>Gunneridae</taxon>
        <taxon>Pentapetalae</taxon>
        <taxon>asterids</taxon>
        <taxon>lamiids</taxon>
        <taxon>Lamiales</taxon>
        <taxon>Oleaceae</taxon>
        <taxon>Oleeae</taxon>
        <taxon>Olea</taxon>
    </lineage>
</organism>
<evidence type="ECO:0000256" key="5">
    <source>
        <dbReference type="ARBA" id="ARBA00023002"/>
    </source>
</evidence>
<keyword evidence="7" id="KW-0349">Heme</keyword>
<reference evidence="8 9" key="1">
    <citation type="submission" date="2019-12" db="EMBL/GenBank/DDBJ databases">
        <authorList>
            <person name="Alioto T."/>
            <person name="Alioto T."/>
            <person name="Gomez Garrido J."/>
        </authorList>
    </citation>
    <scope>NUCLEOTIDE SEQUENCE [LARGE SCALE GENOMIC DNA]</scope>
</reference>
<dbReference type="Gramene" id="OE9A072831T1">
    <property type="protein sequence ID" value="OE9A072831C1"/>
    <property type="gene ID" value="OE9A072831"/>
</dbReference>
<dbReference type="GO" id="GO:0016020">
    <property type="term" value="C:membrane"/>
    <property type="evidence" value="ECO:0007669"/>
    <property type="project" value="UniProtKB-SubCell"/>
</dbReference>
<comment type="similarity">
    <text evidence="3">Belongs to the cytochrome P450 family.</text>
</comment>
<dbReference type="PRINTS" id="PR00463">
    <property type="entry name" value="EP450I"/>
</dbReference>
<evidence type="ECO:0000256" key="6">
    <source>
        <dbReference type="ARBA" id="ARBA00023004"/>
    </source>
</evidence>
<dbReference type="GO" id="GO:0004497">
    <property type="term" value="F:monooxygenase activity"/>
    <property type="evidence" value="ECO:0007669"/>
    <property type="project" value="InterPro"/>
</dbReference>
<dbReference type="CDD" id="cd11064">
    <property type="entry name" value="CYP86A"/>
    <property type="match status" value="1"/>
</dbReference>
<keyword evidence="4 7" id="KW-0479">Metal-binding</keyword>
<evidence type="ECO:0000313" key="8">
    <source>
        <dbReference type="EMBL" id="CAA2969078.1"/>
    </source>
</evidence>
<dbReference type="GO" id="GO:0005506">
    <property type="term" value="F:iron ion binding"/>
    <property type="evidence" value="ECO:0007669"/>
    <property type="project" value="InterPro"/>
</dbReference>
<dbReference type="Pfam" id="PF00067">
    <property type="entry name" value="p450"/>
    <property type="match status" value="1"/>
</dbReference>
<dbReference type="InterPro" id="IPR001128">
    <property type="entry name" value="Cyt_P450"/>
</dbReference>
<keyword evidence="9" id="KW-1185">Reference proteome</keyword>
<keyword evidence="6 7" id="KW-0408">Iron</keyword>
<feature type="binding site" description="axial binding residue" evidence="7">
    <location>
        <position position="451"/>
    </location>
    <ligand>
        <name>heme</name>
        <dbReference type="ChEBI" id="CHEBI:30413"/>
    </ligand>
    <ligandPart>
        <name>Fe</name>
        <dbReference type="ChEBI" id="CHEBI:18248"/>
    </ligandPart>
</feature>
<dbReference type="InterPro" id="IPR002401">
    <property type="entry name" value="Cyt_P450_E_grp-I"/>
</dbReference>
<accession>A0A8S0QTN6</accession>
<evidence type="ECO:0000256" key="2">
    <source>
        <dbReference type="ARBA" id="ARBA00004167"/>
    </source>
</evidence>
<dbReference type="GO" id="GO:0016705">
    <property type="term" value="F:oxidoreductase activity, acting on paired donors, with incorporation or reduction of molecular oxygen"/>
    <property type="evidence" value="ECO:0007669"/>
    <property type="project" value="InterPro"/>
</dbReference>
<keyword evidence="5" id="KW-0560">Oxidoreductase</keyword>
<name>A0A8S0QTN6_OLEEU</name>
<comment type="caution">
    <text evidence="8">The sequence shown here is derived from an EMBL/GenBank/DDBJ whole genome shotgun (WGS) entry which is preliminary data.</text>
</comment>
<evidence type="ECO:0000313" key="9">
    <source>
        <dbReference type="Proteomes" id="UP000594638"/>
    </source>
</evidence>
<dbReference type="Gene3D" id="1.10.630.10">
    <property type="entry name" value="Cytochrome P450"/>
    <property type="match status" value="1"/>
</dbReference>
<comment type="cofactor">
    <cofactor evidence="1 7">
        <name>heme</name>
        <dbReference type="ChEBI" id="CHEBI:30413"/>
    </cofactor>
</comment>
<proteinExistence type="inferred from homology"/>
<dbReference type="PANTHER" id="PTHR24296">
    <property type="entry name" value="CYTOCHROME P450"/>
    <property type="match status" value="1"/>
</dbReference>
<dbReference type="EMBL" id="CACTIH010001930">
    <property type="protein sequence ID" value="CAA2969078.1"/>
    <property type="molecule type" value="Genomic_DNA"/>
</dbReference>
<gene>
    <name evidence="8" type="ORF">OLEA9_A072831</name>
</gene>
<dbReference type="InterPro" id="IPR036396">
    <property type="entry name" value="Cyt_P450_sf"/>
</dbReference>
<dbReference type="Proteomes" id="UP000594638">
    <property type="component" value="Unassembled WGS sequence"/>
</dbReference>
<dbReference type="SUPFAM" id="SSF48264">
    <property type="entry name" value="Cytochrome P450"/>
    <property type="match status" value="1"/>
</dbReference>
<dbReference type="OrthoDB" id="1470350at2759"/>
<dbReference type="AlphaFoldDB" id="A0A8S0QTN6"/>
<evidence type="ECO:0000256" key="7">
    <source>
        <dbReference type="PIRSR" id="PIRSR602401-1"/>
    </source>
</evidence>
<protein>
    <submittedName>
        <fullName evidence="8">Alkane hydroxylase MAH1-like</fullName>
    </submittedName>
</protein>
<evidence type="ECO:0000256" key="3">
    <source>
        <dbReference type="ARBA" id="ARBA00010617"/>
    </source>
</evidence>
<evidence type="ECO:0000256" key="1">
    <source>
        <dbReference type="ARBA" id="ARBA00001971"/>
    </source>
</evidence>
<dbReference type="PRINTS" id="PR00385">
    <property type="entry name" value="P450"/>
</dbReference>